<comment type="caution">
    <text evidence="1">The sequence shown here is derived from an EMBL/GenBank/DDBJ whole genome shotgun (WGS) entry which is preliminary data.</text>
</comment>
<evidence type="ECO:0000313" key="1">
    <source>
        <dbReference type="EMBL" id="PJA89717.1"/>
    </source>
</evidence>
<organism evidence="1 2">
    <name type="scientific">Candidatus Magasanikbacteria bacterium CG_4_9_14_3_um_filter_32_9</name>
    <dbReference type="NCBI Taxonomy" id="1974644"/>
    <lineage>
        <taxon>Bacteria</taxon>
        <taxon>Candidatus Magasanikiibacteriota</taxon>
    </lineage>
</organism>
<reference evidence="2" key="1">
    <citation type="submission" date="2017-09" db="EMBL/GenBank/DDBJ databases">
        <title>Depth-based differentiation of microbial function through sediment-hosted aquifers and enrichment of novel symbionts in the deep terrestrial subsurface.</title>
        <authorList>
            <person name="Probst A.J."/>
            <person name="Ladd B."/>
            <person name="Jarett J.K."/>
            <person name="Geller-Mcgrath D.E."/>
            <person name="Sieber C.M.K."/>
            <person name="Emerson J.B."/>
            <person name="Anantharaman K."/>
            <person name="Thomas B.C."/>
            <person name="Malmstrom R."/>
            <person name="Stieglmeier M."/>
            <person name="Klingl A."/>
            <person name="Woyke T."/>
            <person name="Ryan C.M."/>
            <person name="Banfield J.F."/>
        </authorList>
    </citation>
    <scope>NUCLEOTIDE SEQUENCE [LARGE SCALE GENOMIC DNA]</scope>
</reference>
<accession>A0A2M7Z6G7</accession>
<dbReference type="AlphaFoldDB" id="A0A2M7Z6G7"/>
<dbReference type="Proteomes" id="UP000230843">
    <property type="component" value="Unassembled WGS sequence"/>
</dbReference>
<name>A0A2M7Z6G7_9BACT</name>
<evidence type="ECO:0000313" key="2">
    <source>
        <dbReference type="Proteomes" id="UP000230843"/>
    </source>
</evidence>
<dbReference type="EMBL" id="PFVJ01000058">
    <property type="protein sequence ID" value="PJA89717.1"/>
    <property type="molecule type" value="Genomic_DNA"/>
</dbReference>
<protein>
    <submittedName>
        <fullName evidence="1">Uncharacterized protein</fullName>
    </submittedName>
</protein>
<sequence length="94" mass="10551">MVLLFIRSFNRPRKEVITTEAEMSQQFITPLCLNAFSPCGEEDTIIIIDQEHGTTIRVKKVKDTLVIDCQPIEVAVEQEVVMSARAGAATFIVR</sequence>
<proteinExistence type="predicted"/>
<gene>
    <name evidence="1" type="ORF">CO137_02805</name>
</gene>